<keyword evidence="2" id="KW-1185">Reference proteome</keyword>
<organism evidence="2 3">
    <name type="scientific">Strongyloides papillosus</name>
    <name type="common">Intestinal threadworm</name>
    <dbReference type="NCBI Taxonomy" id="174720"/>
    <lineage>
        <taxon>Eukaryota</taxon>
        <taxon>Metazoa</taxon>
        <taxon>Ecdysozoa</taxon>
        <taxon>Nematoda</taxon>
        <taxon>Chromadorea</taxon>
        <taxon>Rhabditida</taxon>
        <taxon>Tylenchina</taxon>
        <taxon>Panagrolaimomorpha</taxon>
        <taxon>Strongyloidoidea</taxon>
        <taxon>Strongyloididae</taxon>
        <taxon>Strongyloides</taxon>
    </lineage>
</organism>
<evidence type="ECO:0000256" key="1">
    <source>
        <dbReference type="SAM" id="MobiDB-lite"/>
    </source>
</evidence>
<dbReference type="WBParaSite" id="SPAL_0000640800.1">
    <property type="protein sequence ID" value="SPAL_0000640800.1"/>
    <property type="gene ID" value="SPAL_0000640800"/>
</dbReference>
<reference evidence="3" key="1">
    <citation type="submission" date="2017-02" db="UniProtKB">
        <authorList>
            <consortium name="WormBaseParasite"/>
        </authorList>
    </citation>
    <scope>IDENTIFICATION</scope>
</reference>
<evidence type="ECO:0000313" key="2">
    <source>
        <dbReference type="Proteomes" id="UP000046392"/>
    </source>
</evidence>
<dbReference type="AlphaFoldDB" id="A0A0N5BKF0"/>
<protein>
    <submittedName>
        <fullName evidence="3">C2H2-type domain-containing protein</fullName>
    </submittedName>
</protein>
<feature type="region of interest" description="Disordered" evidence="1">
    <location>
        <begin position="648"/>
        <end position="671"/>
    </location>
</feature>
<dbReference type="Proteomes" id="UP000046392">
    <property type="component" value="Unplaced"/>
</dbReference>
<dbReference type="STRING" id="174720.A0A0N5BKF0"/>
<feature type="compositionally biased region" description="Low complexity" evidence="1">
    <location>
        <begin position="658"/>
        <end position="671"/>
    </location>
</feature>
<proteinExistence type="predicted"/>
<evidence type="ECO:0000313" key="3">
    <source>
        <dbReference type="WBParaSite" id="SPAL_0000640800.1"/>
    </source>
</evidence>
<accession>A0A0N5BKF0</accession>
<name>A0A0N5BKF0_STREA</name>
<sequence>MYSTNSFSNFPHIAGANFNVIQSSTNQVQGVGTVNQTSSQNLLTPGGSQQLQQTNSIQTGLTNLQNSLSLNGNIHGSLTQLSNIVTSSLGWPLFNPLINVPHFDLETYGSVNLDANCSQYRSGVDLPLHDITTLRFFYNFGVHQAKEILLKQQALKNTTPSNAQIIALVQQVQQQNTNNHQNENGGGNLLQKQHNIGPGIGQNIAVNHNNHQNNSLPNNANSLNILQSLQSQPNNVSSIGSILNQQSKQNQISNHTQSTPFKMTMLNNLQPEQSTNQLNLDNVLAQNVFGTNNLPQQPSTINEQPSTQNYSSMSSLSIALHAAKNGHPGAQSYIQELLKMRNEAKNTFQHTNIHENNEMAQYSSINSPNVSITRGNYFSISSSPKGPIPVDPAPPVCQSLNIISKPIPTTSSNQTLLFENPNINLNSMSSNVNTTMHQYNNDIKQISLSEKTQGVNKLFPQCKSLLQHTKESVSFNNSIDQLPMGSKRRAEESIKGVKNNDISFKSVLLNDDVLNVTGTSENHYIEFNTSLKNDEKVKNNSELLPKTISMNTDQRKEFVEPQKLLNHDKLSTDSNSSKAKKVIDYNTESKNVNATLTPSTALLAATEMHYTQTFTKNKNDSNDSSFTSNDNSLQVSDIKNLIDQTKNENHREMSLTGSQQNSSKSSPQNSIISSNISTRINDAQNNIPESFLKSVNNSQKEQQYVEQPPLAPSLMINFLSCYFSQCKNQLQSHGTTLHLDDHGNPIDYSSRPIDPIFRNAKKETGASIETLQPGSTSTMPELDTPIKESDLVSEAQQSVLVKNGQKTIDINREKIIELSVNNVTGIGEKRPYVGSVFSNPDEKKIKIVKNEDT</sequence>